<dbReference type="Proteomes" id="UP001057375">
    <property type="component" value="Unassembled WGS sequence"/>
</dbReference>
<evidence type="ECO:0000313" key="1">
    <source>
        <dbReference type="EMBL" id="GKT23361.1"/>
    </source>
</evidence>
<protein>
    <recommendedName>
        <fullName evidence="3">Transposase</fullName>
    </recommendedName>
</protein>
<accession>A0ABQ5K1J1</accession>
<comment type="caution">
    <text evidence="1">The sequence shown here is derived from an EMBL/GenBank/DDBJ whole genome shotgun (WGS) entry which is preliminary data.</text>
</comment>
<proteinExistence type="predicted"/>
<dbReference type="EMBL" id="BQXS01012458">
    <property type="protein sequence ID" value="GKT23361.1"/>
    <property type="molecule type" value="Genomic_DNA"/>
</dbReference>
<sequence>MAMIDETRVKDKDGTADMILEKEARLSIVWDSSEIEGIIKRNVRKCLGYPSDCPWSRDLSKKHWKWAPITFFADGVSSSPTVRNLCVKATLAHWSPEKRRKDSSIFEIAMINEVSIDKKDFVAAQTIIEGGKIFENGIIDGENIILGGIHSIIADSPQRTSVRTNWKGLKDILGTTKDNPLYIILDNAKIHHMGDAIFLAESLNIVLIFLPAYSQITVQDDSCGKNSLYIGGYLISVVADSPQRAKNGTATNIPRWISSMSSLFSKVKRKEKERKKEEE</sequence>
<organism evidence="1 2">
    <name type="scientific">Aduncisulcus paluster</name>
    <dbReference type="NCBI Taxonomy" id="2918883"/>
    <lineage>
        <taxon>Eukaryota</taxon>
        <taxon>Metamonada</taxon>
        <taxon>Carpediemonas-like organisms</taxon>
        <taxon>Aduncisulcus</taxon>
    </lineage>
</organism>
<evidence type="ECO:0008006" key="3">
    <source>
        <dbReference type="Google" id="ProtNLM"/>
    </source>
</evidence>
<reference evidence="1" key="1">
    <citation type="submission" date="2022-03" db="EMBL/GenBank/DDBJ databases">
        <title>Draft genome sequence of Aduncisulcus paluster, a free-living microaerophilic Fornicata.</title>
        <authorList>
            <person name="Yuyama I."/>
            <person name="Kume K."/>
            <person name="Tamura T."/>
            <person name="Inagaki Y."/>
            <person name="Hashimoto T."/>
        </authorList>
    </citation>
    <scope>NUCLEOTIDE SEQUENCE</scope>
    <source>
        <strain evidence="1">NY0171</strain>
    </source>
</reference>
<keyword evidence="2" id="KW-1185">Reference proteome</keyword>
<gene>
    <name evidence="1" type="ORF">ADUPG1_012408</name>
</gene>
<evidence type="ECO:0000313" key="2">
    <source>
        <dbReference type="Proteomes" id="UP001057375"/>
    </source>
</evidence>
<name>A0ABQ5K1J1_9EUKA</name>